<keyword evidence="2" id="KW-1185">Reference proteome</keyword>
<gene>
    <name evidence="1" type="ORF">PXEA_LOCUS21531</name>
</gene>
<name>A0A448X4U6_9PLAT</name>
<evidence type="ECO:0000313" key="2">
    <source>
        <dbReference type="Proteomes" id="UP000784294"/>
    </source>
</evidence>
<dbReference type="OrthoDB" id="6273828at2759"/>
<reference evidence="1" key="1">
    <citation type="submission" date="2018-11" db="EMBL/GenBank/DDBJ databases">
        <authorList>
            <consortium name="Pathogen Informatics"/>
        </authorList>
    </citation>
    <scope>NUCLEOTIDE SEQUENCE</scope>
</reference>
<proteinExistence type="predicted"/>
<comment type="caution">
    <text evidence="1">The sequence shown here is derived from an EMBL/GenBank/DDBJ whole genome shotgun (WGS) entry which is preliminary data.</text>
</comment>
<dbReference type="Proteomes" id="UP000784294">
    <property type="component" value="Unassembled WGS sequence"/>
</dbReference>
<evidence type="ECO:0000313" key="1">
    <source>
        <dbReference type="EMBL" id="VEL28091.1"/>
    </source>
</evidence>
<organism evidence="1 2">
    <name type="scientific">Protopolystoma xenopodis</name>
    <dbReference type="NCBI Taxonomy" id="117903"/>
    <lineage>
        <taxon>Eukaryota</taxon>
        <taxon>Metazoa</taxon>
        <taxon>Spiralia</taxon>
        <taxon>Lophotrochozoa</taxon>
        <taxon>Platyhelminthes</taxon>
        <taxon>Monogenea</taxon>
        <taxon>Polyopisthocotylea</taxon>
        <taxon>Polystomatidea</taxon>
        <taxon>Polystomatidae</taxon>
        <taxon>Protopolystoma</taxon>
    </lineage>
</organism>
<protein>
    <submittedName>
        <fullName evidence="1">Uncharacterized protein</fullName>
    </submittedName>
</protein>
<accession>A0A448X4U6</accession>
<dbReference type="EMBL" id="CAAALY010092285">
    <property type="protein sequence ID" value="VEL28091.1"/>
    <property type="molecule type" value="Genomic_DNA"/>
</dbReference>
<sequence length="65" mass="7622">MPIYESFRPAFSNKLKDDVLTSRVVSGRESVYFGQRLVWPIGRRLEESEVLEICAYNHSKYLPDK</sequence>
<dbReference type="AlphaFoldDB" id="A0A448X4U6"/>